<reference evidence="1" key="1">
    <citation type="submission" date="2023-11" db="EMBL/GenBank/DDBJ databases">
        <title>Gracilibacillus pellucida a moderately halophilic bacterium isolated from saline soil in Xinjiang province.</title>
        <authorList>
            <person name="Zhang Z."/>
            <person name="Tan F."/>
            <person name="Wang Y."/>
            <person name="Xia M."/>
        </authorList>
    </citation>
    <scope>NUCLEOTIDE SEQUENCE</scope>
    <source>
        <strain evidence="1">S3-1-1</strain>
    </source>
</reference>
<accession>A0ACC6M403</accession>
<name>A0ACC6M403_9BACI</name>
<evidence type="ECO:0000313" key="2">
    <source>
        <dbReference type="Proteomes" id="UP001277972"/>
    </source>
</evidence>
<gene>
    <name evidence="1" type="ORF">SH601_06805</name>
</gene>
<sequence>MYQLFQVKSYPNNKQRLIIPSTTYANMKHISALRHGLQSLSCDILTHHRHTNIMYVSSAIMRKCSLKNNTIILLTIDQHTCHIHYPLGVFIHDAPNKIAHARLLQEMARVGHSMGFESIFFSYQHIEKDSASLTGFVWDEHNWHTIKTEIPPVIYNRIPNRKMEANQYVANTKNQLAAHSIIFNPHFFNKWQLYDKLINQETISYLLPDTIFHPSIQMIEQKLEEHPVYVESLQQDTTFHLAKRGDTIVVTNKKGEQFYYPTVARLALIHFPNGFHQYVLQDDINTNTYHGEPYYMKVHLNKIKDWHVSFLYGKQRTNGDIIDADHLPKISKTKSLAISISNDLEKILPGPIGELGLDIGIDQEQKLWLLEFHAKPTWKILSHPSFSSHTHQYFTSLFQFSFVTQLDFV</sequence>
<keyword evidence="2" id="KW-1185">Reference proteome</keyword>
<proteinExistence type="predicted"/>
<dbReference type="Proteomes" id="UP001277972">
    <property type="component" value="Unassembled WGS sequence"/>
</dbReference>
<protein>
    <submittedName>
        <fullName evidence="1">Uncharacterized protein</fullName>
    </submittedName>
</protein>
<evidence type="ECO:0000313" key="1">
    <source>
        <dbReference type="EMBL" id="MDX8045696.1"/>
    </source>
</evidence>
<comment type="caution">
    <text evidence="1">The sequence shown here is derived from an EMBL/GenBank/DDBJ whole genome shotgun (WGS) entry which is preliminary data.</text>
</comment>
<organism evidence="1 2">
    <name type="scientific">Gracilibacillus pellucidus</name>
    <dbReference type="NCBI Taxonomy" id="3095368"/>
    <lineage>
        <taxon>Bacteria</taxon>
        <taxon>Bacillati</taxon>
        <taxon>Bacillota</taxon>
        <taxon>Bacilli</taxon>
        <taxon>Bacillales</taxon>
        <taxon>Bacillaceae</taxon>
        <taxon>Gracilibacillus</taxon>
    </lineage>
</organism>
<dbReference type="EMBL" id="JAWZSR010000003">
    <property type="protein sequence ID" value="MDX8045696.1"/>
    <property type="molecule type" value="Genomic_DNA"/>
</dbReference>